<protein>
    <submittedName>
        <fullName evidence="1">Uncharacterized protein</fullName>
    </submittedName>
</protein>
<dbReference type="AlphaFoldDB" id="A0A0A9C7F0"/>
<sequence>MTTLPYQISLFQHLYICLSPKPPIHNLSLH</sequence>
<proteinExistence type="predicted"/>
<evidence type="ECO:0000313" key="1">
    <source>
        <dbReference type="EMBL" id="JAD72199.1"/>
    </source>
</evidence>
<reference evidence="1" key="1">
    <citation type="submission" date="2014-09" db="EMBL/GenBank/DDBJ databases">
        <authorList>
            <person name="Magalhaes I.L.F."/>
            <person name="Oliveira U."/>
            <person name="Santos F.R."/>
            <person name="Vidigal T.H.D.A."/>
            <person name="Brescovit A.D."/>
            <person name="Santos A.J."/>
        </authorList>
    </citation>
    <scope>NUCLEOTIDE SEQUENCE</scope>
    <source>
        <tissue evidence="1">Shoot tissue taken approximately 20 cm above the soil surface</tissue>
    </source>
</reference>
<organism evidence="1">
    <name type="scientific">Arundo donax</name>
    <name type="common">Giant reed</name>
    <name type="synonym">Donax arundinaceus</name>
    <dbReference type="NCBI Taxonomy" id="35708"/>
    <lineage>
        <taxon>Eukaryota</taxon>
        <taxon>Viridiplantae</taxon>
        <taxon>Streptophyta</taxon>
        <taxon>Embryophyta</taxon>
        <taxon>Tracheophyta</taxon>
        <taxon>Spermatophyta</taxon>
        <taxon>Magnoliopsida</taxon>
        <taxon>Liliopsida</taxon>
        <taxon>Poales</taxon>
        <taxon>Poaceae</taxon>
        <taxon>PACMAD clade</taxon>
        <taxon>Arundinoideae</taxon>
        <taxon>Arundineae</taxon>
        <taxon>Arundo</taxon>
    </lineage>
</organism>
<reference evidence="1" key="2">
    <citation type="journal article" date="2015" name="Data Brief">
        <title>Shoot transcriptome of the giant reed, Arundo donax.</title>
        <authorList>
            <person name="Barrero R.A."/>
            <person name="Guerrero F.D."/>
            <person name="Moolhuijzen P."/>
            <person name="Goolsby J.A."/>
            <person name="Tidwell J."/>
            <person name="Bellgard S.E."/>
            <person name="Bellgard M.I."/>
        </authorList>
    </citation>
    <scope>NUCLEOTIDE SEQUENCE</scope>
    <source>
        <tissue evidence="1">Shoot tissue taken approximately 20 cm above the soil surface</tissue>
    </source>
</reference>
<accession>A0A0A9C7F0</accession>
<dbReference type="EMBL" id="GBRH01225696">
    <property type="protein sequence ID" value="JAD72199.1"/>
    <property type="molecule type" value="Transcribed_RNA"/>
</dbReference>
<name>A0A0A9C7F0_ARUDO</name>